<name>A0A9P3GRV1_9APHY</name>
<proteinExistence type="predicted"/>
<dbReference type="Gene3D" id="3.30.710.10">
    <property type="entry name" value="Potassium Channel Kv1.1, Chain A"/>
    <property type="match status" value="1"/>
</dbReference>
<evidence type="ECO:0000313" key="3">
    <source>
        <dbReference type="EMBL" id="GJE99209.1"/>
    </source>
</evidence>
<sequence>MPSGTPSEVSHLSISDTESFSDIEAMSPDDAPSSPTSGTAQHKAPFGADDNEIAEYKHPKYYFDDGSVGFLVGEVNYRVHRYLFSRDSPYWADAFARSSQATIDLADTDALDFDAFLDVLYSPCYRTPELSTTREWSAVLRLATKWSFDDIRALAITRLAPLASPFEKLILTCSHVIPGWRLEACIALCARAHALTAAEIVTLHAEDVALIVSVRETLLRGGAQLGMDDVAARVTEAVQTAMGPKAAEAAQASTPAEATPTGGAVSAGPLPTRGQPDGAFSSPASPADEQVDNAFSPPSSSSPADDSAYSTFPVPELPPPSLDFRADIADLIDLLAHDTLPDIATEIIRWINSGNGRHGHAVLVYTIDLIFEKASKTSNTFQYAELCAKLLHGLPAQQHDPVTVLGDLQHGEAEGRDVKKALVNRLCADSATQQVTGYYYEAYIIPAFEKADHLALFIHDLVKVEFLVLIDLFELLDALIPDTEDATLNNRRISMFCLILLIASRQLRRSSAQSGRESARQYAIRYISAIQAVCRDPSYNGDYVQEVLAASQNGWQHNVYLWDREGRGHALYAT</sequence>
<keyword evidence="4" id="KW-1185">Reference proteome</keyword>
<feature type="region of interest" description="Disordered" evidence="1">
    <location>
        <begin position="245"/>
        <end position="315"/>
    </location>
</feature>
<evidence type="ECO:0000313" key="4">
    <source>
        <dbReference type="Proteomes" id="UP000703269"/>
    </source>
</evidence>
<dbReference type="EMBL" id="BPQB01000104">
    <property type="protein sequence ID" value="GJE99209.1"/>
    <property type="molecule type" value="Genomic_DNA"/>
</dbReference>
<dbReference type="InterPro" id="IPR011333">
    <property type="entry name" value="SKP1/BTB/POZ_sf"/>
</dbReference>
<feature type="region of interest" description="Disordered" evidence="1">
    <location>
        <begin position="21"/>
        <end position="48"/>
    </location>
</feature>
<dbReference type="Pfam" id="PF00651">
    <property type="entry name" value="BTB"/>
    <property type="match status" value="1"/>
</dbReference>
<dbReference type="CDD" id="cd18186">
    <property type="entry name" value="BTB_POZ_ZBTB_KLHL-like"/>
    <property type="match status" value="1"/>
</dbReference>
<dbReference type="Proteomes" id="UP000703269">
    <property type="component" value="Unassembled WGS sequence"/>
</dbReference>
<feature type="compositionally biased region" description="Low complexity" evidence="1">
    <location>
        <begin position="292"/>
        <end position="310"/>
    </location>
</feature>
<gene>
    <name evidence="3" type="ORF">PsYK624_154580</name>
</gene>
<dbReference type="Gene3D" id="1.25.40.180">
    <property type="match status" value="1"/>
</dbReference>
<feature type="domain" description="BTB" evidence="2">
    <location>
        <begin position="66"/>
        <end position="129"/>
    </location>
</feature>
<evidence type="ECO:0000256" key="1">
    <source>
        <dbReference type="SAM" id="MobiDB-lite"/>
    </source>
</evidence>
<organism evidence="3 4">
    <name type="scientific">Phanerochaete sordida</name>
    <dbReference type="NCBI Taxonomy" id="48140"/>
    <lineage>
        <taxon>Eukaryota</taxon>
        <taxon>Fungi</taxon>
        <taxon>Dikarya</taxon>
        <taxon>Basidiomycota</taxon>
        <taxon>Agaricomycotina</taxon>
        <taxon>Agaricomycetes</taxon>
        <taxon>Polyporales</taxon>
        <taxon>Phanerochaetaceae</taxon>
        <taxon>Phanerochaete</taxon>
    </lineage>
</organism>
<comment type="caution">
    <text evidence="3">The sequence shown here is derived from an EMBL/GenBank/DDBJ whole genome shotgun (WGS) entry which is preliminary data.</text>
</comment>
<protein>
    <recommendedName>
        <fullName evidence="2">BTB domain-containing protein</fullName>
    </recommendedName>
</protein>
<dbReference type="PROSITE" id="PS50097">
    <property type="entry name" value="BTB"/>
    <property type="match status" value="1"/>
</dbReference>
<dbReference type="SUPFAM" id="SSF54695">
    <property type="entry name" value="POZ domain"/>
    <property type="match status" value="1"/>
</dbReference>
<dbReference type="OrthoDB" id="2367075at2759"/>
<evidence type="ECO:0000259" key="2">
    <source>
        <dbReference type="PROSITE" id="PS50097"/>
    </source>
</evidence>
<dbReference type="InterPro" id="IPR000210">
    <property type="entry name" value="BTB/POZ_dom"/>
</dbReference>
<reference evidence="3 4" key="1">
    <citation type="submission" date="2021-08" db="EMBL/GenBank/DDBJ databases">
        <title>Draft Genome Sequence of Phanerochaete sordida strain YK-624.</title>
        <authorList>
            <person name="Mori T."/>
            <person name="Dohra H."/>
            <person name="Suzuki T."/>
            <person name="Kawagishi H."/>
            <person name="Hirai H."/>
        </authorList>
    </citation>
    <scope>NUCLEOTIDE SEQUENCE [LARGE SCALE GENOMIC DNA]</scope>
    <source>
        <strain evidence="3 4">YK-624</strain>
    </source>
</reference>
<accession>A0A9P3GRV1</accession>
<feature type="compositionally biased region" description="Low complexity" evidence="1">
    <location>
        <begin position="246"/>
        <end position="261"/>
    </location>
</feature>
<dbReference type="AlphaFoldDB" id="A0A9P3GRV1"/>